<evidence type="ECO:0000256" key="7">
    <source>
        <dbReference type="SAM" id="MobiDB-lite"/>
    </source>
</evidence>
<dbReference type="PROSITE" id="PS50850">
    <property type="entry name" value="MFS"/>
    <property type="match status" value="1"/>
</dbReference>
<dbReference type="EMBL" id="BAAATD010000001">
    <property type="protein sequence ID" value="GAA2581478.1"/>
    <property type="molecule type" value="Genomic_DNA"/>
</dbReference>
<dbReference type="RefSeq" id="WP_344538490.1">
    <property type="nucleotide sequence ID" value="NZ_BAAATD010000001.1"/>
</dbReference>
<evidence type="ECO:0000256" key="3">
    <source>
        <dbReference type="ARBA" id="ARBA00022475"/>
    </source>
</evidence>
<feature type="transmembrane region" description="Helical" evidence="8">
    <location>
        <begin position="387"/>
        <end position="406"/>
    </location>
</feature>
<keyword evidence="4 8" id="KW-0812">Transmembrane</keyword>
<organism evidence="10 11">
    <name type="scientific">Actinomadura fulvescens</name>
    <dbReference type="NCBI Taxonomy" id="46160"/>
    <lineage>
        <taxon>Bacteria</taxon>
        <taxon>Bacillati</taxon>
        <taxon>Actinomycetota</taxon>
        <taxon>Actinomycetes</taxon>
        <taxon>Streptosporangiales</taxon>
        <taxon>Thermomonosporaceae</taxon>
        <taxon>Actinomadura</taxon>
    </lineage>
</organism>
<keyword evidence="5 8" id="KW-1133">Transmembrane helix</keyword>
<accession>A0ABN3PIX8</accession>
<feature type="transmembrane region" description="Helical" evidence="8">
    <location>
        <begin position="361"/>
        <end position="381"/>
    </location>
</feature>
<dbReference type="Proteomes" id="UP001501509">
    <property type="component" value="Unassembled WGS sequence"/>
</dbReference>
<feature type="compositionally biased region" description="Acidic residues" evidence="7">
    <location>
        <begin position="417"/>
        <end position="426"/>
    </location>
</feature>
<keyword evidence="2" id="KW-0813">Transport</keyword>
<evidence type="ECO:0000313" key="11">
    <source>
        <dbReference type="Proteomes" id="UP001501509"/>
    </source>
</evidence>
<evidence type="ECO:0000256" key="4">
    <source>
        <dbReference type="ARBA" id="ARBA00022692"/>
    </source>
</evidence>
<sequence>MSPGGASLWRNADYVKFWSGETISQFGSQVTLLALPLTAVLTLDASPFEMGVLNAASYLPFLVLTLFVGVLIDRRRRRPLMVVSSLGRAAVLGTIPLLHAFDRLDMTYLVAAALVLGALTVLFEVTYQAYLPSLVTTDELVEGNGKLQLSASAAQVGGPALGGALVGLLTAPVTLVVDAVSFLLSAGSLLAIRTKERPPERDGTGRRPVMRDIREGLRFTFGNRWLRPCVLEAGTYNMFWLVMETAFLLYATRELHMTAGQIGLVLGGGAVGALLGSMAASRLSGRLGLGTTVSLSMLAGCAAPLIVPFTFGPEPVVFALLVVSFFIGGAGTTLANIHVVSLRQTLTPPAMLGRMNASYRFVAWGTVPVGSLLGGVLGGAIGLHPTLFVGAAGTFAAALWIVFSPIRSLREMPPAPGEEEQADEAEQAGKVLR</sequence>
<evidence type="ECO:0000259" key="9">
    <source>
        <dbReference type="PROSITE" id="PS50850"/>
    </source>
</evidence>
<dbReference type="SUPFAM" id="SSF103473">
    <property type="entry name" value="MFS general substrate transporter"/>
    <property type="match status" value="1"/>
</dbReference>
<dbReference type="Gene3D" id="1.20.1250.20">
    <property type="entry name" value="MFS general substrate transporter like domains"/>
    <property type="match status" value="1"/>
</dbReference>
<reference evidence="10 11" key="1">
    <citation type="journal article" date="2019" name="Int. J. Syst. Evol. Microbiol.">
        <title>The Global Catalogue of Microorganisms (GCM) 10K type strain sequencing project: providing services to taxonomists for standard genome sequencing and annotation.</title>
        <authorList>
            <consortium name="The Broad Institute Genomics Platform"/>
            <consortium name="The Broad Institute Genome Sequencing Center for Infectious Disease"/>
            <person name="Wu L."/>
            <person name="Ma J."/>
        </authorList>
    </citation>
    <scope>NUCLEOTIDE SEQUENCE [LARGE SCALE GENOMIC DNA]</scope>
    <source>
        <strain evidence="10 11">JCM 6833</strain>
    </source>
</reference>
<feature type="transmembrane region" description="Helical" evidence="8">
    <location>
        <begin position="258"/>
        <end position="280"/>
    </location>
</feature>
<evidence type="ECO:0000256" key="5">
    <source>
        <dbReference type="ARBA" id="ARBA00022989"/>
    </source>
</evidence>
<evidence type="ECO:0000313" key="10">
    <source>
        <dbReference type="EMBL" id="GAA2581478.1"/>
    </source>
</evidence>
<feature type="transmembrane region" description="Helical" evidence="8">
    <location>
        <begin position="169"/>
        <end position="192"/>
    </location>
</feature>
<evidence type="ECO:0000256" key="8">
    <source>
        <dbReference type="SAM" id="Phobius"/>
    </source>
</evidence>
<protein>
    <submittedName>
        <fullName evidence="10">MFS transporter</fullName>
    </submittedName>
</protein>
<dbReference type="PANTHER" id="PTHR23513">
    <property type="entry name" value="INTEGRAL MEMBRANE EFFLUX PROTEIN-RELATED"/>
    <property type="match status" value="1"/>
</dbReference>
<comment type="caution">
    <text evidence="10">The sequence shown here is derived from an EMBL/GenBank/DDBJ whole genome shotgun (WGS) entry which is preliminary data.</text>
</comment>
<evidence type="ECO:0000256" key="6">
    <source>
        <dbReference type="ARBA" id="ARBA00023136"/>
    </source>
</evidence>
<evidence type="ECO:0000256" key="1">
    <source>
        <dbReference type="ARBA" id="ARBA00004651"/>
    </source>
</evidence>
<evidence type="ECO:0000256" key="2">
    <source>
        <dbReference type="ARBA" id="ARBA00022448"/>
    </source>
</evidence>
<keyword evidence="3" id="KW-1003">Cell membrane</keyword>
<keyword evidence="6 8" id="KW-0472">Membrane</keyword>
<keyword evidence="11" id="KW-1185">Reference proteome</keyword>
<dbReference type="InterPro" id="IPR020846">
    <property type="entry name" value="MFS_dom"/>
</dbReference>
<dbReference type="CDD" id="cd06173">
    <property type="entry name" value="MFS_MefA_like"/>
    <property type="match status" value="1"/>
</dbReference>
<feature type="domain" description="Major facilitator superfamily (MFS) profile" evidence="9">
    <location>
        <begin position="174"/>
        <end position="433"/>
    </location>
</feature>
<gene>
    <name evidence="10" type="ORF">GCM10010411_12600</name>
</gene>
<name>A0ABN3PIX8_9ACTN</name>
<feature type="region of interest" description="Disordered" evidence="7">
    <location>
        <begin position="413"/>
        <end position="433"/>
    </location>
</feature>
<feature type="transmembrane region" description="Helical" evidence="8">
    <location>
        <begin position="51"/>
        <end position="72"/>
    </location>
</feature>
<dbReference type="Pfam" id="PF05977">
    <property type="entry name" value="MFS_3"/>
    <property type="match status" value="1"/>
</dbReference>
<comment type="subcellular location">
    <subcellularLocation>
        <location evidence="1">Cell membrane</location>
        <topology evidence="1">Multi-pass membrane protein</topology>
    </subcellularLocation>
</comment>
<feature type="transmembrane region" description="Helical" evidence="8">
    <location>
        <begin position="317"/>
        <end position="340"/>
    </location>
</feature>
<dbReference type="InterPro" id="IPR036259">
    <property type="entry name" value="MFS_trans_sf"/>
</dbReference>
<dbReference type="InterPro" id="IPR010290">
    <property type="entry name" value="TM_effector"/>
</dbReference>
<proteinExistence type="predicted"/>
<dbReference type="PANTHER" id="PTHR23513:SF6">
    <property type="entry name" value="MAJOR FACILITATOR SUPERFAMILY ASSOCIATED DOMAIN-CONTAINING PROTEIN"/>
    <property type="match status" value="1"/>
</dbReference>
<feature type="transmembrane region" description="Helical" evidence="8">
    <location>
        <begin position="234"/>
        <end position="252"/>
    </location>
</feature>
<feature type="transmembrane region" description="Helical" evidence="8">
    <location>
        <begin position="287"/>
        <end position="311"/>
    </location>
</feature>
<feature type="transmembrane region" description="Helical" evidence="8">
    <location>
        <begin position="108"/>
        <end position="130"/>
    </location>
</feature>